<gene>
    <name evidence="1" type="ORF">FHX73_16458</name>
</gene>
<organism evidence="1 2">
    <name type="scientific">Kitasatospora viridis</name>
    <dbReference type="NCBI Taxonomy" id="281105"/>
    <lineage>
        <taxon>Bacteria</taxon>
        <taxon>Bacillati</taxon>
        <taxon>Actinomycetota</taxon>
        <taxon>Actinomycetes</taxon>
        <taxon>Kitasatosporales</taxon>
        <taxon>Streptomycetaceae</taxon>
        <taxon>Kitasatospora</taxon>
    </lineage>
</organism>
<sequence length="34" mass="4026">MAYYVVEYTFTADRRHLPVRPTHREYLAGLADRG</sequence>
<dbReference type="EMBL" id="VIWT01000006">
    <property type="protein sequence ID" value="TWF73307.1"/>
    <property type="molecule type" value="Genomic_DNA"/>
</dbReference>
<name>A0A561SEP2_9ACTN</name>
<accession>A0A561SEP2</accession>
<reference evidence="1 2" key="1">
    <citation type="submission" date="2019-06" db="EMBL/GenBank/DDBJ databases">
        <title>Sequencing the genomes of 1000 actinobacteria strains.</title>
        <authorList>
            <person name="Klenk H.-P."/>
        </authorList>
    </citation>
    <scope>NUCLEOTIDE SEQUENCE [LARGE SCALE GENOMIC DNA]</scope>
    <source>
        <strain evidence="1 2">DSM 44826</strain>
    </source>
</reference>
<evidence type="ECO:0000313" key="1">
    <source>
        <dbReference type="EMBL" id="TWF73307.1"/>
    </source>
</evidence>
<evidence type="ECO:0000313" key="2">
    <source>
        <dbReference type="Proteomes" id="UP000317940"/>
    </source>
</evidence>
<comment type="caution">
    <text evidence="1">The sequence shown here is derived from an EMBL/GenBank/DDBJ whole genome shotgun (WGS) entry which is preliminary data.</text>
</comment>
<evidence type="ECO:0008006" key="3">
    <source>
        <dbReference type="Google" id="ProtNLM"/>
    </source>
</evidence>
<proteinExistence type="predicted"/>
<dbReference type="Proteomes" id="UP000317940">
    <property type="component" value="Unassembled WGS sequence"/>
</dbReference>
<keyword evidence="2" id="KW-1185">Reference proteome</keyword>
<protein>
    <recommendedName>
        <fullName evidence="3">YCII-related domain-containing protein</fullName>
    </recommendedName>
</protein>
<dbReference type="AlphaFoldDB" id="A0A561SEP2"/>